<accession>A0AAD7BNP4</accession>
<sequence length="231" mass="24979">MQSQLDNAPTSTAPINRRTAALLPLPLPHCTAPRRQVCHTTAVSAATAAVIFNFAARAWIDSNHVNRHRLLGRAGGWPYIDGEQYLGMGLAQQELLPPTPASFNTAYSQSDWASPYTAASTLFNYGDFDFTPGQYPIDYDPYIDVNAQAGPEYYPTSHTSYPPTCIPTNPINYPFLTPKTRLDELDLALLAFGFNNPNVYAGGCVCPPGLCFCGLSENEPPAPSASGTFLG</sequence>
<evidence type="ECO:0000313" key="1">
    <source>
        <dbReference type="EMBL" id="KAJ7626155.1"/>
    </source>
</evidence>
<dbReference type="Proteomes" id="UP001221142">
    <property type="component" value="Unassembled WGS sequence"/>
</dbReference>
<dbReference type="AlphaFoldDB" id="A0AAD7BNP4"/>
<name>A0AAD7BNP4_9AGAR</name>
<organism evidence="1 2">
    <name type="scientific">Roridomyces roridus</name>
    <dbReference type="NCBI Taxonomy" id="1738132"/>
    <lineage>
        <taxon>Eukaryota</taxon>
        <taxon>Fungi</taxon>
        <taxon>Dikarya</taxon>
        <taxon>Basidiomycota</taxon>
        <taxon>Agaricomycotina</taxon>
        <taxon>Agaricomycetes</taxon>
        <taxon>Agaricomycetidae</taxon>
        <taxon>Agaricales</taxon>
        <taxon>Marasmiineae</taxon>
        <taxon>Mycenaceae</taxon>
        <taxon>Roridomyces</taxon>
    </lineage>
</organism>
<proteinExistence type="predicted"/>
<evidence type="ECO:0000313" key="2">
    <source>
        <dbReference type="Proteomes" id="UP001221142"/>
    </source>
</evidence>
<reference evidence="1" key="1">
    <citation type="submission" date="2023-03" db="EMBL/GenBank/DDBJ databases">
        <title>Massive genome expansion in bonnet fungi (Mycena s.s.) driven by repeated elements and novel gene families across ecological guilds.</title>
        <authorList>
            <consortium name="Lawrence Berkeley National Laboratory"/>
            <person name="Harder C.B."/>
            <person name="Miyauchi S."/>
            <person name="Viragh M."/>
            <person name="Kuo A."/>
            <person name="Thoen E."/>
            <person name="Andreopoulos B."/>
            <person name="Lu D."/>
            <person name="Skrede I."/>
            <person name="Drula E."/>
            <person name="Henrissat B."/>
            <person name="Morin E."/>
            <person name="Kohler A."/>
            <person name="Barry K."/>
            <person name="LaButti K."/>
            <person name="Morin E."/>
            <person name="Salamov A."/>
            <person name="Lipzen A."/>
            <person name="Mereny Z."/>
            <person name="Hegedus B."/>
            <person name="Baldrian P."/>
            <person name="Stursova M."/>
            <person name="Weitz H."/>
            <person name="Taylor A."/>
            <person name="Grigoriev I.V."/>
            <person name="Nagy L.G."/>
            <person name="Martin F."/>
            <person name="Kauserud H."/>
        </authorList>
    </citation>
    <scope>NUCLEOTIDE SEQUENCE</scope>
    <source>
        <strain evidence="1">9284</strain>
    </source>
</reference>
<comment type="caution">
    <text evidence="1">The sequence shown here is derived from an EMBL/GenBank/DDBJ whole genome shotgun (WGS) entry which is preliminary data.</text>
</comment>
<protein>
    <submittedName>
        <fullName evidence="1">Uncharacterized protein</fullName>
    </submittedName>
</protein>
<keyword evidence="2" id="KW-1185">Reference proteome</keyword>
<gene>
    <name evidence="1" type="ORF">FB45DRAFT_869248</name>
</gene>
<dbReference type="EMBL" id="JARKIF010000012">
    <property type="protein sequence ID" value="KAJ7626155.1"/>
    <property type="molecule type" value="Genomic_DNA"/>
</dbReference>